<evidence type="ECO:0000256" key="10">
    <source>
        <dbReference type="ARBA" id="ARBA00022842"/>
    </source>
</evidence>
<keyword evidence="10 15" id="KW-0460">Magnesium</keyword>
<feature type="domain" description="Alpha-D-phosphohexomutase alpha/beta/alpha" evidence="19">
    <location>
        <begin position="270"/>
        <end position="380"/>
    </location>
</feature>
<accession>A0A9X3Z2D4</accession>
<dbReference type="EMBL" id="JAPYYP010000004">
    <property type="protein sequence ID" value="MDA5107657.1"/>
    <property type="molecule type" value="Genomic_DNA"/>
</dbReference>
<dbReference type="GO" id="GO:0008973">
    <property type="term" value="F:phosphopentomutase activity"/>
    <property type="evidence" value="ECO:0007669"/>
    <property type="project" value="TreeGrafter"/>
</dbReference>
<dbReference type="AlphaFoldDB" id="A0A9X3Z2D4"/>
<dbReference type="PANTHER" id="PTHR45745">
    <property type="entry name" value="PHOSPHOMANNOMUTASE 45A"/>
    <property type="match status" value="1"/>
</dbReference>
<dbReference type="InterPro" id="IPR005846">
    <property type="entry name" value="A-D-PHexomutase_a/b/a-III"/>
</dbReference>
<dbReference type="EC" id="5.4.2.2" evidence="6"/>
<evidence type="ECO:0000313" key="20">
    <source>
        <dbReference type="EMBL" id="MDA5107657.1"/>
    </source>
</evidence>
<feature type="domain" description="Alpha-D-phosphohexomutase alpha/beta/alpha" evidence="18">
    <location>
        <begin position="166"/>
        <end position="263"/>
    </location>
</feature>
<dbReference type="SUPFAM" id="SSF53738">
    <property type="entry name" value="Phosphoglucomutase, first 3 domains"/>
    <property type="match status" value="2"/>
</dbReference>
<comment type="pathway">
    <text evidence="3">Glycolipid metabolism; diglucosyl-diacylglycerol biosynthesis.</text>
</comment>
<evidence type="ECO:0000256" key="5">
    <source>
        <dbReference type="ARBA" id="ARBA00010231"/>
    </source>
</evidence>
<keyword evidence="11" id="KW-0413">Isomerase</keyword>
<dbReference type="Gene3D" id="3.30.310.50">
    <property type="entry name" value="Alpha-D-phosphohexomutase, C-terminal domain"/>
    <property type="match status" value="1"/>
</dbReference>
<dbReference type="PANTHER" id="PTHR45745:SF1">
    <property type="entry name" value="PHOSPHOGLUCOMUTASE 2B-RELATED"/>
    <property type="match status" value="1"/>
</dbReference>
<dbReference type="RefSeq" id="WP_176703247.1">
    <property type="nucleotide sequence ID" value="NZ_JAPYYP010000004.1"/>
</dbReference>
<dbReference type="GO" id="GO:0004614">
    <property type="term" value="F:phosphoglucomutase activity"/>
    <property type="evidence" value="ECO:0007669"/>
    <property type="project" value="UniProtKB-EC"/>
</dbReference>
<evidence type="ECO:0000256" key="13">
    <source>
        <dbReference type="ARBA" id="ARBA00041398"/>
    </source>
</evidence>
<dbReference type="Pfam" id="PF02879">
    <property type="entry name" value="PGM_PMM_II"/>
    <property type="match status" value="1"/>
</dbReference>
<dbReference type="InterPro" id="IPR005845">
    <property type="entry name" value="A-D-PHexomutase_a/b/a-II"/>
</dbReference>
<evidence type="ECO:0000256" key="3">
    <source>
        <dbReference type="ARBA" id="ARBA00005164"/>
    </source>
</evidence>
<evidence type="ECO:0000259" key="19">
    <source>
        <dbReference type="Pfam" id="PF02880"/>
    </source>
</evidence>
<protein>
    <recommendedName>
        <fullName evidence="12">Phosphoglucomutase</fullName>
        <ecNumber evidence="6">5.4.2.2</ecNumber>
    </recommendedName>
    <alternativeName>
        <fullName evidence="14">Alpha-phosphoglucomutase</fullName>
    </alternativeName>
    <alternativeName>
        <fullName evidence="13">Glucose phosphomutase</fullName>
    </alternativeName>
</protein>
<reference evidence="20" key="1">
    <citation type="submission" date="2022-12" db="EMBL/GenBank/DDBJ databases">
        <title>Draft genome sequence of the thermophilic strain Brevibacillus thermoruber HT42, isolated from Los Humeros, Puebla, Mexico, with biotechnological potential.</title>
        <authorList>
            <person name="Lara Sanchez J."/>
            <person name="Solis Palacios R."/>
            <person name="Bustos Baena A.S."/>
            <person name="Ruz Baez A.E."/>
            <person name="Espinosa Luna G."/>
            <person name="Oliart Ros R.M."/>
        </authorList>
    </citation>
    <scope>NUCLEOTIDE SEQUENCE</scope>
    <source>
        <strain evidence="20">HT42</strain>
    </source>
</reference>
<dbReference type="SUPFAM" id="SSF55957">
    <property type="entry name" value="Phosphoglucomutase, C-terminal domain"/>
    <property type="match status" value="1"/>
</dbReference>
<dbReference type="InterPro" id="IPR005844">
    <property type="entry name" value="A-D-PHexomutase_a/b/a-I"/>
</dbReference>
<evidence type="ECO:0000256" key="8">
    <source>
        <dbReference type="ARBA" id="ARBA00022553"/>
    </source>
</evidence>
<dbReference type="InterPro" id="IPR005843">
    <property type="entry name" value="A-D-PHexomutase_C"/>
</dbReference>
<feature type="domain" description="Alpha-D-phosphohexomutase alpha/beta/alpha" evidence="17">
    <location>
        <begin position="5"/>
        <end position="139"/>
    </location>
</feature>
<keyword evidence="7" id="KW-0313">Glucose metabolism</keyword>
<dbReference type="PRINTS" id="PR00509">
    <property type="entry name" value="PGMPMM"/>
</dbReference>
<evidence type="ECO:0000256" key="4">
    <source>
        <dbReference type="ARBA" id="ARBA00005189"/>
    </source>
</evidence>
<organism evidence="20 21">
    <name type="scientific">Brevibacillus thermoruber</name>
    <dbReference type="NCBI Taxonomy" id="33942"/>
    <lineage>
        <taxon>Bacteria</taxon>
        <taxon>Bacillati</taxon>
        <taxon>Bacillota</taxon>
        <taxon>Bacilli</taxon>
        <taxon>Bacillales</taxon>
        <taxon>Paenibacillaceae</taxon>
        <taxon>Brevibacillus</taxon>
    </lineage>
</organism>
<evidence type="ECO:0000256" key="14">
    <source>
        <dbReference type="ARBA" id="ARBA00041467"/>
    </source>
</evidence>
<proteinExistence type="inferred from homology"/>
<evidence type="ECO:0000256" key="15">
    <source>
        <dbReference type="RuleBase" id="RU004326"/>
    </source>
</evidence>
<dbReference type="Pfam" id="PF00408">
    <property type="entry name" value="PGM_PMM_IV"/>
    <property type="match status" value="1"/>
</dbReference>
<dbReference type="Proteomes" id="UP001151071">
    <property type="component" value="Unassembled WGS sequence"/>
</dbReference>
<dbReference type="InterPro" id="IPR016055">
    <property type="entry name" value="A-D-PHexomutase_a/b/a-I/II/III"/>
</dbReference>
<evidence type="ECO:0000259" key="18">
    <source>
        <dbReference type="Pfam" id="PF02879"/>
    </source>
</evidence>
<sequence>MNDIRFGTDGWRAIVADQFTVENVRVVAQAIAAYTREIGHQEQGIIIGHDTRFLGRRFAETVAGVLAANGIRVYLVNEAAPTPAVAFGVKHFAASGAVMITASHNPPEYNGIKYIPDYAGPAAPQITGRLEELIRAVQEAGGVRDISLEEAKARRLLQVIVLRPHYEAHLRRMVHLDVLKQSPLRVVIDPMHGAGIGYVSGLLGEAGVETVSIRETADPFFGGSLPEPNDHHLSLLKREVVDRQADLGLANDGDADRFGAVDRFGRYVPPNAVLALLTRHLVKNRRLRGRIVRTVATTHLLDRMAARYDLDLVETPVGFKYIGAQMLRGDVLIGGEESGGASILGHIPEKDGILINLLLAEMCAWEKKGIDQILQEVCDEFGELFSTRLDIRLPEKDRWMQQMLAVPPGQVGPFAVREINRMDGIKLLLDGGHWVLIRPSGTEPLIRIYCEAANAAALEKIREAVQDWFIEINA</sequence>
<dbReference type="InterPro" id="IPR036900">
    <property type="entry name" value="A-D-PHexomutase_C_sf"/>
</dbReference>
<keyword evidence="21" id="KW-1185">Reference proteome</keyword>
<evidence type="ECO:0000256" key="6">
    <source>
        <dbReference type="ARBA" id="ARBA00012728"/>
    </source>
</evidence>
<evidence type="ECO:0000256" key="1">
    <source>
        <dbReference type="ARBA" id="ARBA00000443"/>
    </source>
</evidence>
<evidence type="ECO:0000256" key="12">
    <source>
        <dbReference type="ARBA" id="ARBA00039995"/>
    </source>
</evidence>
<feature type="domain" description="Alpha-D-phosphohexomutase C-terminal" evidence="16">
    <location>
        <begin position="421"/>
        <end position="465"/>
    </location>
</feature>
<dbReference type="Pfam" id="PF02880">
    <property type="entry name" value="PGM_PMM_III"/>
    <property type="match status" value="1"/>
</dbReference>
<evidence type="ECO:0000259" key="16">
    <source>
        <dbReference type="Pfam" id="PF00408"/>
    </source>
</evidence>
<dbReference type="GO" id="GO:0006166">
    <property type="term" value="P:purine ribonucleoside salvage"/>
    <property type="evidence" value="ECO:0007669"/>
    <property type="project" value="TreeGrafter"/>
</dbReference>
<comment type="similarity">
    <text evidence="5 15">Belongs to the phosphohexose mutase family.</text>
</comment>
<evidence type="ECO:0000256" key="11">
    <source>
        <dbReference type="ARBA" id="ARBA00023235"/>
    </source>
</evidence>
<dbReference type="Pfam" id="PF02878">
    <property type="entry name" value="PGM_PMM_I"/>
    <property type="match status" value="1"/>
</dbReference>
<dbReference type="GO" id="GO:0000287">
    <property type="term" value="F:magnesium ion binding"/>
    <property type="evidence" value="ECO:0007669"/>
    <property type="project" value="InterPro"/>
</dbReference>
<comment type="caution">
    <text evidence="20">The sequence shown here is derived from an EMBL/GenBank/DDBJ whole genome shotgun (WGS) entry which is preliminary data.</text>
</comment>
<evidence type="ECO:0000256" key="2">
    <source>
        <dbReference type="ARBA" id="ARBA00001946"/>
    </source>
</evidence>
<dbReference type="InterPro" id="IPR005841">
    <property type="entry name" value="Alpha-D-phosphohexomutase_SF"/>
</dbReference>
<dbReference type="CDD" id="cd05800">
    <property type="entry name" value="PGM_like2"/>
    <property type="match status" value="1"/>
</dbReference>
<evidence type="ECO:0000256" key="9">
    <source>
        <dbReference type="ARBA" id="ARBA00022723"/>
    </source>
</evidence>
<evidence type="ECO:0000256" key="7">
    <source>
        <dbReference type="ARBA" id="ARBA00022526"/>
    </source>
</evidence>
<gene>
    <name evidence="20" type="ORF">O3V59_04735</name>
</gene>
<keyword evidence="7" id="KW-0119">Carbohydrate metabolism</keyword>
<comment type="catalytic activity">
    <reaction evidence="1">
        <text>alpha-D-glucose 1-phosphate = alpha-D-glucose 6-phosphate</text>
        <dbReference type="Rhea" id="RHEA:23536"/>
        <dbReference type="ChEBI" id="CHEBI:58225"/>
        <dbReference type="ChEBI" id="CHEBI:58601"/>
        <dbReference type="EC" id="5.4.2.2"/>
    </reaction>
</comment>
<dbReference type="InterPro" id="IPR016066">
    <property type="entry name" value="A-D-PHexomutase_CS"/>
</dbReference>
<dbReference type="Gene3D" id="3.40.120.10">
    <property type="entry name" value="Alpha-D-Glucose-1,6-Bisphosphate, subunit A, domain 3"/>
    <property type="match status" value="3"/>
</dbReference>
<name>A0A9X3Z2D4_9BACL</name>
<comment type="pathway">
    <text evidence="4">Lipid metabolism.</text>
</comment>
<keyword evidence="9 15" id="KW-0479">Metal-binding</keyword>
<evidence type="ECO:0000259" key="17">
    <source>
        <dbReference type="Pfam" id="PF02878"/>
    </source>
</evidence>
<evidence type="ECO:0000313" key="21">
    <source>
        <dbReference type="Proteomes" id="UP001151071"/>
    </source>
</evidence>
<dbReference type="GO" id="GO:0006006">
    <property type="term" value="P:glucose metabolic process"/>
    <property type="evidence" value="ECO:0007669"/>
    <property type="project" value="UniProtKB-KW"/>
</dbReference>
<comment type="cofactor">
    <cofactor evidence="2">
        <name>Mg(2+)</name>
        <dbReference type="ChEBI" id="CHEBI:18420"/>
    </cofactor>
</comment>
<dbReference type="PROSITE" id="PS00710">
    <property type="entry name" value="PGM_PMM"/>
    <property type="match status" value="1"/>
</dbReference>
<keyword evidence="8" id="KW-0597">Phosphoprotein</keyword>